<dbReference type="Gene3D" id="3.30.420.270">
    <property type="match status" value="1"/>
</dbReference>
<keyword evidence="7" id="KW-0813">Transport</keyword>
<sequence length="140" mass="16094">MRFREKRITKSIINLTPMVDMLFLILLFFLVTSSFIEQPNIKLELPSTKYASSSKIEERTLTISQDGKLYYQNKPVERKDLVSLLKDAFFRQDDKTLVLRADKNVSYGVVVDVMDAAKGAGLRRIVAPTILEPEKQPDRK</sequence>
<evidence type="ECO:0000313" key="10">
    <source>
        <dbReference type="Proteomes" id="UP000189681"/>
    </source>
</evidence>
<comment type="subcellular location">
    <subcellularLocation>
        <location evidence="1">Cell membrane</location>
        <topology evidence="1">Single-pass membrane protein</topology>
    </subcellularLocation>
    <subcellularLocation>
        <location evidence="7">Cell membrane</location>
        <topology evidence="7">Single-pass type II membrane protein</topology>
    </subcellularLocation>
</comment>
<evidence type="ECO:0000256" key="7">
    <source>
        <dbReference type="RuleBase" id="RU003879"/>
    </source>
</evidence>
<evidence type="ECO:0000256" key="3">
    <source>
        <dbReference type="ARBA" id="ARBA00022475"/>
    </source>
</evidence>
<dbReference type="PANTHER" id="PTHR30558:SF3">
    <property type="entry name" value="BIOPOLYMER TRANSPORT PROTEIN EXBD-RELATED"/>
    <property type="match status" value="1"/>
</dbReference>
<gene>
    <name evidence="9" type="ORF">AYP45_11930</name>
</gene>
<name>A0A1V4ASC6_9BACT</name>
<comment type="similarity">
    <text evidence="2 7">Belongs to the ExbD/TolR family.</text>
</comment>
<dbReference type="EMBL" id="AYTS01000107">
    <property type="protein sequence ID" value="OOP55975.1"/>
    <property type="molecule type" value="Genomic_DNA"/>
</dbReference>
<keyword evidence="5 8" id="KW-1133">Transmembrane helix</keyword>
<keyword evidence="6 8" id="KW-0472">Membrane</keyword>
<keyword evidence="3" id="KW-1003">Cell membrane</keyword>
<organism evidence="9 10">
    <name type="scientific">Candidatus Brocadia carolinensis</name>
    <dbReference type="NCBI Taxonomy" id="1004156"/>
    <lineage>
        <taxon>Bacteria</taxon>
        <taxon>Pseudomonadati</taxon>
        <taxon>Planctomycetota</taxon>
        <taxon>Candidatus Brocadiia</taxon>
        <taxon>Candidatus Brocadiales</taxon>
        <taxon>Candidatus Brocadiaceae</taxon>
        <taxon>Candidatus Brocadia</taxon>
    </lineage>
</organism>
<dbReference type="Proteomes" id="UP000189681">
    <property type="component" value="Unassembled WGS sequence"/>
</dbReference>
<reference evidence="9 10" key="1">
    <citation type="journal article" date="2017" name="Water Res.">
        <title>Discovery and metagenomic analysis of an anammox bacterial enrichment related to Candidatus "Brocadia caroliniensis" in a full-scale glycerol-fed nitritation-denitritation separate centrate treatment process.</title>
        <authorList>
            <person name="Park H."/>
            <person name="Brotto A.C."/>
            <person name="van Loosdrecht M.C."/>
            <person name="Chandran K."/>
        </authorList>
    </citation>
    <scope>NUCLEOTIDE SEQUENCE [LARGE SCALE GENOMIC DNA]</scope>
    <source>
        <strain evidence="9">26THWARD</strain>
    </source>
</reference>
<dbReference type="Pfam" id="PF02472">
    <property type="entry name" value="ExbD"/>
    <property type="match status" value="1"/>
</dbReference>
<protein>
    <recommendedName>
        <fullName evidence="11">Biopolymer transporter ExbD</fullName>
    </recommendedName>
</protein>
<dbReference type="AlphaFoldDB" id="A0A1V4ASC6"/>
<evidence type="ECO:0000313" key="9">
    <source>
        <dbReference type="EMBL" id="OOP55975.1"/>
    </source>
</evidence>
<dbReference type="GO" id="GO:0005886">
    <property type="term" value="C:plasma membrane"/>
    <property type="evidence" value="ECO:0007669"/>
    <property type="project" value="UniProtKB-SubCell"/>
</dbReference>
<evidence type="ECO:0000256" key="6">
    <source>
        <dbReference type="ARBA" id="ARBA00023136"/>
    </source>
</evidence>
<feature type="transmembrane region" description="Helical" evidence="8">
    <location>
        <begin position="12"/>
        <end position="36"/>
    </location>
</feature>
<evidence type="ECO:0000256" key="5">
    <source>
        <dbReference type="ARBA" id="ARBA00022989"/>
    </source>
</evidence>
<evidence type="ECO:0000256" key="4">
    <source>
        <dbReference type="ARBA" id="ARBA00022692"/>
    </source>
</evidence>
<dbReference type="GO" id="GO:0022857">
    <property type="term" value="F:transmembrane transporter activity"/>
    <property type="evidence" value="ECO:0007669"/>
    <property type="project" value="InterPro"/>
</dbReference>
<dbReference type="PANTHER" id="PTHR30558">
    <property type="entry name" value="EXBD MEMBRANE COMPONENT OF PMF-DRIVEN MACROMOLECULE IMPORT SYSTEM"/>
    <property type="match status" value="1"/>
</dbReference>
<proteinExistence type="inferred from homology"/>
<evidence type="ECO:0008006" key="11">
    <source>
        <dbReference type="Google" id="ProtNLM"/>
    </source>
</evidence>
<comment type="caution">
    <text evidence="9">The sequence shown here is derived from an EMBL/GenBank/DDBJ whole genome shotgun (WGS) entry which is preliminary data.</text>
</comment>
<dbReference type="GO" id="GO:0015031">
    <property type="term" value="P:protein transport"/>
    <property type="evidence" value="ECO:0007669"/>
    <property type="project" value="UniProtKB-KW"/>
</dbReference>
<keyword evidence="7" id="KW-0653">Protein transport</keyword>
<keyword evidence="4 7" id="KW-0812">Transmembrane</keyword>
<dbReference type="InterPro" id="IPR003400">
    <property type="entry name" value="ExbD"/>
</dbReference>
<evidence type="ECO:0000256" key="8">
    <source>
        <dbReference type="SAM" id="Phobius"/>
    </source>
</evidence>
<evidence type="ECO:0000256" key="1">
    <source>
        <dbReference type="ARBA" id="ARBA00004162"/>
    </source>
</evidence>
<evidence type="ECO:0000256" key="2">
    <source>
        <dbReference type="ARBA" id="ARBA00005811"/>
    </source>
</evidence>
<accession>A0A1V4ASC6</accession>
<dbReference type="STRING" id="1004156.AYP45_11930"/>